<accession>A0ABV4YGB6</accession>
<name>A0ABV4YGB6_9CYAN</name>
<dbReference type="RefSeq" id="WP_413259340.1">
    <property type="nucleotide sequence ID" value="NZ_JBHFNS010000079.1"/>
</dbReference>
<dbReference type="Proteomes" id="UP001576776">
    <property type="component" value="Unassembled WGS sequence"/>
</dbReference>
<comment type="caution">
    <text evidence="1">The sequence shown here is derived from an EMBL/GenBank/DDBJ whole genome shotgun (WGS) entry which is preliminary data.</text>
</comment>
<proteinExistence type="predicted"/>
<reference evidence="1 2" key="1">
    <citation type="submission" date="2024-09" db="EMBL/GenBank/DDBJ databases">
        <title>Floridaenema gen nov. (Aerosakkonemataceae, Aerosakkonematales ord. nov., Cyanobacteria) from benthic tropical and subtropical fresh waters, with the description of four new species.</title>
        <authorList>
            <person name="Moretto J.A."/>
            <person name="Berthold D.E."/>
            <person name="Lefler F.W."/>
            <person name="Huang I.-S."/>
            <person name="Laughinghouse H. IV."/>
        </authorList>
    </citation>
    <scope>NUCLEOTIDE SEQUENCE [LARGE SCALE GENOMIC DNA]</scope>
    <source>
        <strain evidence="1 2">BLCC-F154</strain>
    </source>
</reference>
<dbReference type="EMBL" id="JBHFNS010000079">
    <property type="protein sequence ID" value="MFB2937854.1"/>
    <property type="molecule type" value="Genomic_DNA"/>
</dbReference>
<gene>
    <name evidence="1" type="ORF">ACE1B6_21610</name>
</gene>
<keyword evidence="2" id="KW-1185">Reference proteome</keyword>
<evidence type="ECO:0000313" key="2">
    <source>
        <dbReference type="Proteomes" id="UP001576776"/>
    </source>
</evidence>
<protein>
    <submittedName>
        <fullName evidence="1">Uncharacterized protein</fullName>
    </submittedName>
</protein>
<organism evidence="1 2">
    <name type="scientific">Floridaenema fluviatile BLCC-F154</name>
    <dbReference type="NCBI Taxonomy" id="3153640"/>
    <lineage>
        <taxon>Bacteria</taxon>
        <taxon>Bacillati</taxon>
        <taxon>Cyanobacteriota</taxon>
        <taxon>Cyanophyceae</taxon>
        <taxon>Oscillatoriophycideae</taxon>
        <taxon>Aerosakkonematales</taxon>
        <taxon>Aerosakkonemataceae</taxon>
        <taxon>Floridanema</taxon>
        <taxon>Floridanema fluviatile</taxon>
    </lineage>
</organism>
<sequence>MLHHLVIFSSHFCDSSYIIHQPKEGEILDPRLLEEVGDLELDRPNIYDRNV</sequence>
<evidence type="ECO:0000313" key="1">
    <source>
        <dbReference type="EMBL" id="MFB2937854.1"/>
    </source>
</evidence>